<name>A0A1R3KW82_COCAP</name>
<protein>
    <submittedName>
        <fullName evidence="2">Uncharacterized protein</fullName>
    </submittedName>
</protein>
<gene>
    <name evidence="2" type="ORF">CCACVL1_00552</name>
</gene>
<dbReference type="Gramene" id="OMP11384">
    <property type="protein sequence ID" value="OMP11384"/>
    <property type="gene ID" value="CCACVL1_00552"/>
</dbReference>
<accession>A0A1R3KW82</accession>
<reference evidence="2 3" key="1">
    <citation type="submission" date="2013-09" db="EMBL/GenBank/DDBJ databases">
        <title>Corchorus capsularis genome sequencing.</title>
        <authorList>
            <person name="Alam M."/>
            <person name="Haque M.S."/>
            <person name="Islam M.S."/>
            <person name="Emdad E.M."/>
            <person name="Islam M.M."/>
            <person name="Ahmed B."/>
            <person name="Halim A."/>
            <person name="Hossen Q.M.M."/>
            <person name="Hossain M.Z."/>
            <person name="Ahmed R."/>
            <person name="Khan M.M."/>
            <person name="Islam R."/>
            <person name="Rashid M.M."/>
            <person name="Khan S.A."/>
            <person name="Rahman M.S."/>
            <person name="Alam M."/>
        </authorList>
    </citation>
    <scope>NUCLEOTIDE SEQUENCE [LARGE SCALE GENOMIC DNA]</scope>
    <source>
        <strain evidence="3">cv. CVL-1</strain>
        <tissue evidence="2">Whole seedling</tissue>
    </source>
</reference>
<dbReference type="AlphaFoldDB" id="A0A1R3KW82"/>
<comment type="caution">
    <text evidence="2">The sequence shown here is derived from an EMBL/GenBank/DDBJ whole genome shotgun (WGS) entry which is preliminary data.</text>
</comment>
<evidence type="ECO:0000313" key="3">
    <source>
        <dbReference type="Proteomes" id="UP000188268"/>
    </source>
</evidence>
<feature type="compositionally biased region" description="Basic and acidic residues" evidence="1">
    <location>
        <begin position="1"/>
        <end position="24"/>
    </location>
</feature>
<feature type="compositionally biased region" description="Basic residues" evidence="1">
    <location>
        <begin position="29"/>
        <end position="39"/>
    </location>
</feature>
<evidence type="ECO:0000313" key="2">
    <source>
        <dbReference type="EMBL" id="OMP11384.1"/>
    </source>
</evidence>
<keyword evidence="3" id="KW-1185">Reference proteome</keyword>
<proteinExistence type="predicted"/>
<evidence type="ECO:0000256" key="1">
    <source>
        <dbReference type="SAM" id="MobiDB-lite"/>
    </source>
</evidence>
<feature type="region of interest" description="Disordered" evidence="1">
    <location>
        <begin position="1"/>
        <end position="39"/>
    </location>
</feature>
<dbReference type="Proteomes" id="UP000188268">
    <property type="component" value="Unassembled WGS sequence"/>
</dbReference>
<feature type="non-terminal residue" evidence="2">
    <location>
        <position position="1"/>
    </location>
</feature>
<dbReference type="EMBL" id="AWWV01001342">
    <property type="protein sequence ID" value="OMP11384.1"/>
    <property type="molecule type" value="Genomic_DNA"/>
</dbReference>
<sequence>RVKNAERLTRGRREEANNQKRDSCLKAVQQKRKGTHKVN</sequence>
<organism evidence="2 3">
    <name type="scientific">Corchorus capsularis</name>
    <name type="common">Jute</name>
    <dbReference type="NCBI Taxonomy" id="210143"/>
    <lineage>
        <taxon>Eukaryota</taxon>
        <taxon>Viridiplantae</taxon>
        <taxon>Streptophyta</taxon>
        <taxon>Embryophyta</taxon>
        <taxon>Tracheophyta</taxon>
        <taxon>Spermatophyta</taxon>
        <taxon>Magnoliopsida</taxon>
        <taxon>eudicotyledons</taxon>
        <taxon>Gunneridae</taxon>
        <taxon>Pentapetalae</taxon>
        <taxon>rosids</taxon>
        <taxon>malvids</taxon>
        <taxon>Malvales</taxon>
        <taxon>Malvaceae</taxon>
        <taxon>Grewioideae</taxon>
        <taxon>Apeibeae</taxon>
        <taxon>Corchorus</taxon>
    </lineage>
</organism>